<comment type="caution">
    <text evidence="1">The sequence shown here is derived from an EMBL/GenBank/DDBJ whole genome shotgun (WGS) entry which is preliminary data.</text>
</comment>
<organism evidence="1 2">
    <name type="scientific">Eschrichtius robustus</name>
    <name type="common">California gray whale</name>
    <name type="synonym">Eschrichtius gibbosus</name>
    <dbReference type="NCBI Taxonomy" id="9764"/>
    <lineage>
        <taxon>Eukaryota</taxon>
        <taxon>Metazoa</taxon>
        <taxon>Chordata</taxon>
        <taxon>Craniata</taxon>
        <taxon>Vertebrata</taxon>
        <taxon>Euteleostomi</taxon>
        <taxon>Mammalia</taxon>
        <taxon>Eutheria</taxon>
        <taxon>Laurasiatheria</taxon>
        <taxon>Artiodactyla</taxon>
        <taxon>Whippomorpha</taxon>
        <taxon>Cetacea</taxon>
        <taxon>Mysticeti</taxon>
        <taxon>Eschrichtiidae</taxon>
        <taxon>Eschrichtius</taxon>
    </lineage>
</organism>
<keyword evidence="2" id="KW-1185">Reference proteome</keyword>
<dbReference type="Proteomes" id="UP001159641">
    <property type="component" value="Unassembled WGS sequence"/>
</dbReference>
<proteinExistence type="predicted"/>
<gene>
    <name evidence="1" type="ORF">J1605_005502</name>
</gene>
<dbReference type="AlphaFoldDB" id="A0AB34HA73"/>
<protein>
    <submittedName>
        <fullName evidence="1">Uncharacterized protein</fullName>
    </submittedName>
</protein>
<sequence>MLRCRCTLKKQIKLGSQMEKEGSAASTLTNKASRASLVVQWLRIRLTMRGTRVRALVREDSTCRGATKPMCHNY</sequence>
<reference evidence="1 2" key="1">
    <citation type="submission" date="2022-11" db="EMBL/GenBank/DDBJ databases">
        <title>Whole genome sequence of Eschrichtius robustus ER-17-0199.</title>
        <authorList>
            <person name="Bruniche-Olsen A."/>
            <person name="Black A.N."/>
            <person name="Fields C.J."/>
            <person name="Walden K."/>
            <person name="Dewoody J.A."/>
        </authorList>
    </citation>
    <scope>NUCLEOTIDE SEQUENCE [LARGE SCALE GENOMIC DNA]</scope>
    <source>
        <strain evidence="1">ER-17-0199</strain>
        <tissue evidence="1">Blubber</tissue>
    </source>
</reference>
<accession>A0AB34HA73</accession>
<evidence type="ECO:0000313" key="1">
    <source>
        <dbReference type="EMBL" id="KAJ8788203.1"/>
    </source>
</evidence>
<name>A0AB34HA73_ESCRO</name>
<evidence type="ECO:0000313" key="2">
    <source>
        <dbReference type="Proteomes" id="UP001159641"/>
    </source>
</evidence>
<dbReference type="EMBL" id="JAIQCJ010001647">
    <property type="protein sequence ID" value="KAJ8788203.1"/>
    <property type="molecule type" value="Genomic_DNA"/>
</dbReference>